<organism evidence="2 3">
    <name type="scientific">Lacticaseibacillus manihotivorans DSM 13343 = JCM 12514</name>
    <dbReference type="NCBI Taxonomy" id="1423769"/>
    <lineage>
        <taxon>Bacteria</taxon>
        <taxon>Bacillati</taxon>
        <taxon>Bacillota</taxon>
        <taxon>Bacilli</taxon>
        <taxon>Lactobacillales</taxon>
        <taxon>Lactobacillaceae</taxon>
        <taxon>Lacticaseibacillus</taxon>
    </lineage>
</organism>
<feature type="region of interest" description="Disordered" evidence="1">
    <location>
        <begin position="52"/>
        <end position="71"/>
    </location>
</feature>
<dbReference type="AlphaFoldDB" id="A0A0R1QS24"/>
<accession>A0A0R1QS24</accession>
<name>A0A0R1QS24_9LACO</name>
<dbReference type="Proteomes" id="UP000051790">
    <property type="component" value="Unassembled WGS sequence"/>
</dbReference>
<dbReference type="EMBL" id="AZEU01000174">
    <property type="protein sequence ID" value="KRL43995.1"/>
    <property type="molecule type" value="Genomic_DNA"/>
</dbReference>
<gene>
    <name evidence="2" type="ORF">FD01_GL001449</name>
</gene>
<evidence type="ECO:0000313" key="3">
    <source>
        <dbReference type="Proteomes" id="UP000051790"/>
    </source>
</evidence>
<protein>
    <submittedName>
        <fullName evidence="2">Uncharacterized protein</fullName>
    </submittedName>
</protein>
<reference evidence="2 3" key="1">
    <citation type="journal article" date="2015" name="Genome Announc.">
        <title>Expanding the biotechnology potential of lactobacilli through comparative genomics of 213 strains and associated genera.</title>
        <authorList>
            <person name="Sun Z."/>
            <person name="Harris H.M."/>
            <person name="McCann A."/>
            <person name="Guo C."/>
            <person name="Argimon S."/>
            <person name="Zhang W."/>
            <person name="Yang X."/>
            <person name="Jeffery I.B."/>
            <person name="Cooney J.C."/>
            <person name="Kagawa T.F."/>
            <person name="Liu W."/>
            <person name="Song Y."/>
            <person name="Salvetti E."/>
            <person name="Wrobel A."/>
            <person name="Rasinkangas P."/>
            <person name="Parkhill J."/>
            <person name="Rea M.C."/>
            <person name="O'Sullivan O."/>
            <person name="Ritari J."/>
            <person name="Douillard F.P."/>
            <person name="Paul Ross R."/>
            <person name="Yang R."/>
            <person name="Briner A.E."/>
            <person name="Felis G.E."/>
            <person name="de Vos W.M."/>
            <person name="Barrangou R."/>
            <person name="Klaenhammer T.R."/>
            <person name="Caufield P.W."/>
            <person name="Cui Y."/>
            <person name="Zhang H."/>
            <person name="O'Toole P.W."/>
        </authorList>
    </citation>
    <scope>NUCLEOTIDE SEQUENCE [LARGE SCALE GENOMIC DNA]</scope>
    <source>
        <strain evidence="2 3">DSM 13343</strain>
    </source>
</reference>
<proteinExistence type="predicted"/>
<sequence length="71" mass="7788">MCFQSASGTKICDSSALATLQKTGQVASAAGSRNRHNPPMFLRLDFEPEKTTPFQNLPVKSARTATNRRFT</sequence>
<evidence type="ECO:0000256" key="1">
    <source>
        <dbReference type="SAM" id="MobiDB-lite"/>
    </source>
</evidence>
<evidence type="ECO:0000313" key="2">
    <source>
        <dbReference type="EMBL" id="KRL43995.1"/>
    </source>
</evidence>
<comment type="caution">
    <text evidence="2">The sequence shown here is derived from an EMBL/GenBank/DDBJ whole genome shotgun (WGS) entry which is preliminary data.</text>
</comment>
<keyword evidence="3" id="KW-1185">Reference proteome</keyword>